<evidence type="ECO:0000256" key="1">
    <source>
        <dbReference type="SAM" id="Phobius"/>
    </source>
</evidence>
<evidence type="ECO:0000313" key="2">
    <source>
        <dbReference type="EMBL" id="KAL1305249.1"/>
    </source>
</evidence>
<evidence type="ECO:0008006" key="4">
    <source>
        <dbReference type="Google" id="ProtNLM"/>
    </source>
</evidence>
<feature type="transmembrane region" description="Helical" evidence="1">
    <location>
        <begin position="158"/>
        <end position="177"/>
    </location>
</feature>
<name>A0ABR3PGG9_9PEZI</name>
<dbReference type="PANTHER" id="PTHR37488">
    <property type="entry name" value="DUF1275 DOMAIN-CONTAINING PROTEIN"/>
    <property type="match status" value="1"/>
</dbReference>
<dbReference type="Proteomes" id="UP001562354">
    <property type="component" value="Unassembled WGS sequence"/>
</dbReference>
<dbReference type="PANTHER" id="PTHR37488:SF7">
    <property type="entry name" value="DUF1275 DOMAIN PROTEIN"/>
    <property type="match status" value="1"/>
</dbReference>
<dbReference type="GeneID" id="95975866"/>
<gene>
    <name evidence="2" type="ORF">AAFC00_002164</name>
</gene>
<dbReference type="Pfam" id="PF06912">
    <property type="entry name" value="DUF1275"/>
    <property type="match status" value="1"/>
</dbReference>
<dbReference type="RefSeq" id="XP_069201522.1">
    <property type="nucleotide sequence ID" value="XM_069341448.1"/>
</dbReference>
<feature type="transmembrane region" description="Helical" evidence="1">
    <location>
        <begin position="241"/>
        <end position="262"/>
    </location>
</feature>
<dbReference type="InterPro" id="IPR010699">
    <property type="entry name" value="DUF1275"/>
</dbReference>
<keyword evidence="3" id="KW-1185">Reference proteome</keyword>
<feature type="transmembrane region" description="Helical" evidence="1">
    <location>
        <begin position="121"/>
        <end position="146"/>
    </location>
</feature>
<keyword evidence="1" id="KW-0812">Transmembrane</keyword>
<reference evidence="2 3" key="1">
    <citation type="submission" date="2024-07" db="EMBL/GenBank/DDBJ databases">
        <title>Draft sequence of the Neodothiora populina.</title>
        <authorList>
            <person name="Drown D.D."/>
            <person name="Schuette U.S."/>
            <person name="Buechlein A.B."/>
            <person name="Rusch D.R."/>
            <person name="Winton L.W."/>
            <person name="Adams G.A."/>
        </authorList>
    </citation>
    <scope>NUCLEOTIDE SEQUENCE [LARGE SCALE GENOMIC DNA]</scope>
    <source>
        <strain evidence="2 3">CPC 39397</strain>
    </source>
</reference>
<keyword evidence="1" id="KW-0472">Membrane</keyword>
<dbReference type="EMBL" id="JBFMKM010000007">
    <property type="protein sequence ID" value="KAL1305249.1"/>
    <property type="molecule type" value="Genomic_DNA"/>
</dbReference>
<sequence>MDRTNSNLEALGQNSDSTTTRRIGRNIKSHLIQDLSESWGDSVLILSCFVTGLLDSAVFNVWSCFVSMQTGNTIYVGLGVSSQPKSSPYRWAKSLTSIIFFVFGAFFFSRTMRALGPMKRYTVVLSFVFQALLTFIPAALVQSGFVPQDAGDAIPDDWIVLLPLALLAWQSAGQIVMSRILGVGEITTVVLTSAYCDLFFDDKVLSAPLTENVKRNRRVASVVLLLLGAVAGGFLTRRGDIALALWVAGAIKVLIAAVWMGWRGKAEGIRLE</sequence>
<evidence type="ECO:0000313" key="3">
    <source>
        <dbReference type="Proteomes" id="UP001562354"/>
    </source>
</evidence>
<proteinExistence type="predicted"/>
<accession>A0ABR3PGG9</accession>
<feature type="transmembrane region" description="Helical" evidence="1">
    <location>
        <begin position="88"/>
        <end position="109"/>
    </location>
</feature>
<comment type="caution">
    <text evidence="2">The sequence shown here is derived from an EMBL/GenBank/DDBJ whole genome shotgun (WGS) entry which is preliminary data.</text>
</comment>
<keyword evidence="1" id="KW-1133">Transmembrane helix</keyword>
<feature type="transmembrane region" description="Helical" evidence="1">
    <location>
        <begin position="219"/>
        <end position="235"/>
    </location>
</feature>
<protein>
    <recommendedName>
        <fullName evidence="4">DUF1275 domain protein</fullName>
    </recommendedName>
</protein>
<organism evidence="2 3">
    <name type="scientific">Neodothiora populina</name>
    <dbReference type="NCBI Taxonomy" id="2781224"/>
    <lineage>
        <taxon>Eukaryota</taxon>
        <taxon>Fungi</taxon>
        <taxon>Dikarya</taxon>
        <taxon>Ascomycota</taxon>
        <taxon>Pezizomycotina</taxon>
        <taxon>Dothideomycetes</taxon>
        <taxon>Dothideomycetidae</taxon>
        <taxon>Dothideales</taxon>
        <taxon>Dothioraceae</taxon>
        <taxon>Neodothiora</taxon>
    </lineage>
</organism>